<dbReference type="AlphaFoldDB" id="A0A2G2XMN7"/>
<protein>
    <submittedName>
        <fullName evidence="2">Uncharacterized protein</fullName>
    </submittedName>
</protein>
<dbReference type="Proteomes" id="UP000224567">
    <property type="component" value="Unassembled WGS sequence"/>
</dbReference>
<evidence type="ECO:0000313" key="3">
    <source>
        <dbReference type="Proteomes" id="UP000224567"/>
    </source>
</evidence>
<organism evidence="2 3">
    <name type="scientific">Capsicum baccatum</name>
    <name type="common">Peruvian pepper</name>
    <dbReference type="NCBI Taxonomy" id="33114"/>
    <lineage>
        <taxon>Eukaryota</taxon>
        <taxon>Viridiplantae</taxon>
        <taxon>Streptophyta</taxon>
        <taxon>Embryophyta</taxon>
        <taxon>Tracheophyta</taxon>
        <taxon>Spermatophyta</taxon>
        <taxon>Magnoliopsida</taxon>
        <taxon>eudicotyledons</taxon>
        <taxon>Gunneridae</taxon>
        <taxon>Pentapetalae</taxon>
        <taxon>asterids</taxon>
        <taxon>lamiids</taxon>
        <taxon>Solanales</taxon>
        <taxon>Solanaceae</taxon>
        <taxon>Solanoideae</taxon>
        <taxon>Capsiceae</taxon>
        <taxon>Capsicum</taxon>
    </lineage>
</organism>
<feature type="region of interest" description="Disordered" evidence="1">
    <location>
        <begin position="165"/>
        <end position="193"/>
    </location>
</feature>
<feature type="compositionally biased region" description="Polar residues" evidence="1">
    <location>
        <begin position="177"/>
        <end position="193"/>
    </location>
</feature>
<evidence type="ECO:0000313" key="2">
    <source>
        <dbReference type="EMBL" id="PHT58758.1"/>
    </source>
</evidence>
<comment type="caution">
    <text evidence="2">The sequence shown here is derived from an EMBL/GenBank/DDBJ whole genome shotgun (WGS) entry which is preliminary data.</text>
</comment>
<dbReference type="OrthoDB" id="1303669at2759"/>
<sequence length="193" mass="21785">MSHKAFQDLKEIMTVPVIQVPSITPEILGNNTLAQKIKGQFGEKAFMLLEKSSYDFSKPTRLGELKDDVTGEKIHCLTESQIKLRKQGHYVATPKFDLGFKLPEPLRIATKKGKETTSSHYASVEKYKGSEDEEMPQQTFVFEHIGRLTPLVSVFERLGCKDKSRASKQMEEEADTSRTSIFQNLGTTRKSLA</sequence>
<name>A0A2G2XMN7_CAPBA</name>
<reference evidence="3" key="2">
    <citation type="journal article" date="2017" name="J. Anim. Genet.">
        <title>Multiple reference genome sequences of hot pepper reveal the massive evolution of plant disease resistance genes by retroduplication.</title>
        <authorList>
            <person name="Kim S."/>
            <person name="Park J."/>
            <person name="Yeom S.-I."/>
            <person name="Kim Y.-M."/>
            <person name="Seo E."/>
            <person name="Kim K.-T."/>
            <person name="Kim M.-S."/>
            <person name="Lee J.M."/>
            <person name="Cheong K."/>
            <person name="Shin H.-S."/>
            <person name="Kim S.-B."/>
            <person name="Han K."/>
            <person name="Lee J."/>
            <person name="Park M."/>
            <person name="Lee H.-A."/>
            <person name="Lee H.-Y."/>
            <person name="Lee Y."/>
            <person name="Oh S."/>
            <person name="Lee J.H."/>
            <person name="Choi E."/>
            <person name="Choi E."/>
            <person name="Lee S.E."/>
            <person name="Jeon J."/>
            <person name="Kim H."/>
            <person name="Choi G."/>
            <person name="Song H."/>
            <person name="Lee J."/>
            <person name="Lee S.-C."/>
            <person name="Kwon J.-K."/>
            <person name="Lee H.-Y."/>
            <person name="Koo N."/>
            <person name="Hong Y."/>
            <person name="Kim R.W."/>
            <person name="Kang W.-H."/>
            <person name="Huh J.H."/>
            <person name="Kang B.-C."/>
            <person name="Yang T.-J."/>
            <person name="Lee Y.-H."/>
            <person name="Bennetzen J.L."/>
            <person name="Choi D."/>
        </authorList>
    </citation>
    <scope>NUCLEOTIDE SEQUENCE [LARGE SCALE GENOMIC DNA]</scope>
    <source>
        <strain evidence="3">cv. PBC81</strain>
    </source>
</reference>
<accession>A0A2G2XMN7</accession>
<gene>
    <name evidence="2" type="ORF">CQW23_01121</name>
</gene>
<dbReference type="EMBL" id="MLFT02000001">
    <property type="protein sequence ID" value="PHT58758.1"/>
    <property type="molecule type" value="Genomic_DNA"/>
</dbReference>
<keyword evidence="3" id="KW-1185">Reference proteome</keyword>
<reference evidence="2 3" key="1">
    <citation type="journal article" date="2017" name="Genome Biol.">
        <title>New reference genome sequences of hot pepper reveal the massive evolution of plant disease-resistance genes by retroduplication.</title>
        <authorList>
            <person name="Kim S."/>
            <person name="Park J."/>
            <person name="Yeom S.I."/>
            <person name="Kim Y.M."/>
            <person name="Seo E."/>
            <person name="Kim K.T."/>
            <person name="Kim M.S."/>
            <person name="Lee J.M."/>
            <person name="Cheong K."/>
            <person name="Shin H.S."/>
            <person name="Kim S.B."/>
            <person name="Han K."/>
            <person name="Lee J."/>
            <person name="Park M."/>
            <person name="Lee H.A."/>
            <person name="Lee H.Y."/>
            <person name="Lee Y."/>
            <person name="Oh S."/>
            <person name="Lee J.H."/>
            <person name="Choi E."/>
            <person name="Choi E."/>
            <person name="Lee S.E."/>
            <person name="Jeon J."/>
            <person name="Kim H."/>
            <person name="Choi G."/>
            <person name="Song H."/>
            <person name="Lee J."/>
            <person name="Lee S.C."/>
            <person name="Kwon J.K."/>
            <person name="Lee H.Y."/>
            <person name="Koo N."/>
            <person name="Hong Y."/>
            <person name="Kim R.W."/>
            <person name="Kang W.H."/>
            <person name="Huh J.H."/>
            <person name="Kang B.C."/>
            <person name="Yang T.J."/>
            <person name="Lee Y.H."/>
            <person name="Bennetzen J.L."/>
            <person name="Choi D."/>
        </authorList>
    </citation>
    <scope>NUCLEOTIDE SEQUENCE [LARGE SCALE GENOMIC DNA]</scope>
    <source>
        <strain evidence="3">cv. PBC81</strain>
        <tissue evidence="2">Leaf</tissue>
    </source>
</reference>
<evidence type="ECO:0000256" key="1">
    <source>
        <dbReference type="SAM" id="MobiDB-lite"/>
    </source>
</evidence>
<proteinExistence type="predicted"/>